<organism evidence="1 2">
    <name type="scientific">Actinidia rufa</name>
    <dbReference type="NCBI Taxonomy" id="165716"/>
    <lineage>
        <taxon>Eukaryota</taxon>
        <taxon>Viridiplantae</taxon>
        <taxon>Streptophyta</taxon>
        <taxon>Embryophyta</taxon>
        <taxon>Tracheophyta</taxon>
        <taxon>Spermatophyta</taxon>
        <taxon>Magnoliopsida</taxon>
        <taxon>eudicotyledons</taxon>
        <taxon>Gunneridae</taxon>
        <taxon>Pentapetalae</taxon>
        <taxon>asterids</taxon>
        <taxon>Ericales</taxon>
        <taxon>Actinidiaceae</taxon>
        <taxon>Actinidia</taxon>
    </lineage>
</organism>
<dbReference type="InterPro" id="IPR043502">
    <property type="entry name" value="DNA/RNA_pol_sf"/>
</dbReference>
<evidence type="ECO:0000313" key="2">
    <source>
        <dbReference type="Proteomes" id="UP000585474"/>
    </source>
</evidence>
<proteinExistence type="predicted"/>
<dbReference type="CDD" id="cd00303">
    <property type="entry name" value="retropepsin_like"/>
    <property type="match status" value="1"/>
</dbReference>
<dbReference type="PANTHER" id="PTHR33067">
    <property type="entry name" value="RNA-DIRECTED DNA POLYMERASE-RELATED"/>
    <property type="match status" value="1"/>
</dbReference>
<dbReference type="OrthoDB" id="1432245at2759"/>
<reference evidence="2" key="1">
    <citation type="submission" date="2019-07" db="EMBL/GenBank/DDBJ databases">
        <title>De Novo Assembly of kiwifruit Actinidia rufa.</title>
        <authorList>
            <person name="Sugita-Konishi S."/>
            <person name="Sato K."/>
            <person name="Mori E."/>
            <person name="Abe Y."/>
            <person name="Kisaki G."/>
            <person name="Hamano K."/>
            <person name="Suezawa K."/>
            <person name="Otani M."/>
            <person name="Fukuda T."/>
            <person name="Manabe T."/>
            <person name="Gomi K."/>
            <person name="Tabuchi M."/>
            <person name="Akimitsu K."/>
            <person name="Kataoka I."/>
        </authorList>
    </citation>
    <scope>NUCLEOTIDE SEQUENCE [LARGE SCALE GENOMIC DNA]</scope>
    <source>
        <strain evidence="2">cv. Fuchu</strain>
    </source>
</reference>
<keyword evidence="2" id="KW-1185">Reference proteome</keyword>
<comment type="caution">
    <text evidence="1">The sequence shown here is derived from an EMBL/GenBank/DDBJ whole genome shotgun (WGS) entry which is preliminary data.</text>
</comment>
<dbReference type="Gene3D" id="3.10.10.10">
    <property type="entry name" value="HIV Type 1 Reverse Transcriptase, subunit A, domain 1"/>
    <property type="match status" value="1"/>
</dbReference>
<dbReference type="InterPro" id="IPR021109">
    <property type="entry name" value="Peptidase_aspartic_dom_sf"/>
</dbReference>
<accession>A0A7J0DV07</accession>
<protein>
    <submittedName>
        <fullName evidence="1">Uncharacterized protein</fullName>
    </submittedName>
</protein>
<gene>
    <name evidence="1" type="ORF">Acr_00g0082550</name>
</gene>
<evidence type="ECO:0000313" key="1">
    <source>
        <dbReference type="EMBL" id="GFS42918.1"/>
    </source>
</evidence>
<sequence>MKIENALLDLGTSVNLFPYFVYEKLDLGELKPTSVTLQLADRSIRIPRGVVEDVLIQVEKFYFSVDFVVLDMQLLANLETQIPVILGRPFLYTFDAFIQCRNGIVRLAFGKTTLELNIFNVSKQVGDKGEVHELRGISRSQTFGVIESSPNAIGWTIADINSINPLICTHRIYLEDDVKPSRQPQHRLNSHITNVVQNEVLKLLDIGIVYLIADSKCVSSTQVVPKKSSVTVVRNEKDELIPTRVTMSWRVCIDY</sequence>
<dbReference type="Gene3D" id="2.40.70.10">
    <property type="entry name" value="Acid Proteases"/>
    <property type="match status" value="1"/>
</dbReference>
<dbReference type="EMBL" id="BJWL01000408">
    <property type="protein sequence ID" value="GFS42918.1"/>
    <property type="molecule type" value="Genomic_DNA"/>
</dbReference>
<dbReference type="Proteomes" id="UP000585474">
    <property type="component" value="Unassembled WGS sequence"/>
</dbReference>
<dbReference type="PANTHER" id="PTHR33067:SF32">
    <property type="entry name" value="ASPARTIC PEPTIDASE DDI1-TYPE DOMAIN-CONTAINING PROTEIN"/>
    <property type="match status" value="1"/>
</dbReference>
<name>A0A7J0DV07_9ERIC</name>
<dbReference type="SUPFAM" id="SSF56672">
    <property type="entry name" value="DNA/RNA polymerases"/>
    <property type="match status" value="1"/>
</dbReference>
<dbReference type="AlphaFoldDB" id="A0A7J0DV07"/>